<dbReference type="EMBL" id="CP047020">
    <property type="protein sequence ID" value="QHA02431.1"/>
    <property type="molecule type" value="Genomic_DNA"/>
</dbReference>
<keyword evidence="1" id="KW-0723">Serine/threonine-protein kinase</keyword>
<dbReference type="Gene3D" id="3.30.565.10">
    <property type="entry name" value="Histidine kinase-like ATPase, C-terminal domain"/>
    <property type="match status" value="1"/>
</dbReference>
<name>A0A6I6MVY9_9ACTN</name>
<proteinExistence type="predicted"/>
<keyword evidence="1" id="KW-0418">Kinase</keyword>
<dbReference type="GO" id="GO:0004674">
    <property type="term" value="F:protein serine/threonine kinase activity"/>
    <property type="evidence" value="ECO:0007669"/>
    <property type="project" value="UniProtKB-KW"/>
</dbReference>
<keyword evidence="1" id="KW-0808">Transferase</keyword>
<dbReference type="CDD" id="cd16936">
    <property type="entry name" value="HATPase_RsbW-like"/>
    <property type="match status" value="1"/>
</dbReference>
<dbReference type="Pfam" id="PF13581">
    <property type="entry name" value="HATPase_c_2"/>
    <property type="match status" value="1"/>
</dbReference>
<organism evidence="3 4">
    <name type="scientific">Streptomyces broussonetiae</name>
    <dbReference type="NCBI Taxonomy" id="2686304"/>
    <lineage>
        <taxon>Bacteria</taxon>
        <taxon>Bacillati</taxon>
        <taxon>Actinomycetota</taxon>
        <taxon>Actinomycetes</taxon>
        <taxon>Kitasatosporales</taxon>
        <taxon>Streptomycetaceae</taxon>
        <taxon>Streptomyces</taxon>
    </lineage>
</organism>
<dbReference type="InterPro" id="IPR003594">
    <property type="entry name" value="HATPase_dom"/>
</dbReference>
<dbReference type="SUPFAM" id="SSF55874">
    <property type="entry name" value="ATPase domain of HSP90 chaperone/DNA topoisomerase II/histidine kinase"/>
    <property type="match status" value="1"/>
</dbReference>
<gene>
    <name evidence="3" type="ORF">GQF42_03200</name>
</gene>
<feature type="domain" description="Histidine kinase/HSP90-like ATPase" evidence="2">
    <location>
        <begin position="17"/>
        <end position="119"/>
    </location>
</feature>
<evidence type="ECO:0000256" key="1">
    <source>
        <dbReference type="ARBA" id="ARBA00022527"/>
    </source>
</evidence>
<dbReference type="AlphaFoldDB" id="A0A6I6MVY9"/>
<dbReference type="Proteomes" id="UP000436138">
    <property type="component" value="Chromosome"/>
</dbReference>
<accession>A0A6I6MVY9</accession>
<dbReference type="RefSeq" id="WP_158917419.1">
    <property type="nucleotide sequence ID" value="NZ_CP047020.1"/>
</dbReference>
<dbReference type="PANTHER" id="PTHR35526">
    <property type="entry name" value="ANTI-SIGMA-F FACTOR RSBW-RELATED"/>
    <property type="match status" value="1"/>
</dbReference>
<keyword evidence="3" id="KW-0547">Nucleotide-binding</keyword>
<evidence type="ECO:0000259" key="2">
    <source>
        <dbReference type="Pfam" id="PF13581"/>
    </source>
</evidence>
<sequence length="125" mass="13179">MEDAHSSAGSPRLAEDARGITRTFLSVLEPDDSSQADAVLLTVSELVTNAIRHAGGVTGFGLQADEETVTVRVADASPTPPYQRDTPLGEPGGFGWPLVLELAEEVRVSTHRSGKTIEAVLALAR</sequence>
<dbReference type="InterPro" id="IPR036890">
    <property type="entry name" value="HATPase_C_sf"/>
</dbReference>
<dbReference type="KEGG" id="sbro:GQF42_03200"/>
<keyword evidence="3" id="KW-0067">ATP-binding</keyword>
<evidence type="ECO:0000313" key="4">
    <source>
        <dbReference type="Proteomes" id="UP000436138"/>
    </source>
</evidence>
<dbReference type="PANTHER" id="PTHR35526:SF3">
    <property type="entry name" value="ANTI-SIGMA-F FACTOR RSBW"/>
    <property type="match status" value="1"/>
</dbReference>
<reference evidence="3 4" key="1">
    <citation type="submission" date="2019-12" db="EMBL/GenBank/DDBJ databases">
        <title>Streptomyces sp. strain T44 isolated from rhizosphere soil of Broussonetia papyrifera.</title>
        <authorList>
            <person name="Mo P."/>
        </authorList>
    </citation>
    <scope>NUCLEOTIDE SEQUENCE [LARGE SCALE GENOMIC DNA]</scope>
    <source>
        <strain evidence="3 4">T44</strain>
    </source>
</reference>
<dbReference type="GO" id="GO:0005524">
    <property type="term" value="F:ATP binding"/>
    <property type="evidence" value="ECO:0007669"/>
    <property type="project" value="UniProtKB-KW"/>
</dbReference>
<protein>
    <submittedName>
        <fullName evidence="3">ATP-binding protein</fullName>
    </submittedName>
</protein>
<evidence type="ECO:0000313" key="3">
    <source>
        <dbReference type="EMBL" id="QHA02431.1"/>
    </source>
</evidence>
<keyword evidence="4" id="KW-1185">Reference proteome</keyword>
<dbReference type="InterPro" id="IPR050267">
    <property type="entry name" value="Anti-sigma-factor_SerPK"/>
</dbReference>